<organism evidence="2 3">
    <name type="scientific">Xylaria bambusicola</name>
    <dbReference type="NCBI Taxonomy" id="326684"/>
    <lineage>
        <taxon>Eukaryota</taxon>
        <taxon>Fungi</taxon>
        <taxon>Dikarya</taxon>
        <taxon>Ascomycota</taxon>
        <taxon>Pezizomycotina</taxon>
        <taxon>Sordariomycetes</taxon>
        <taxon>Xylariomycetidae</taxon>
        <taxon>Xylariales</taxon>
        <taxon>Xylariaceae</taxon>
        <taxon>Xylaria</taxon>
    </lineage>
</organism>
<evidence type="ECO:0000256" key="1">
    <source>
        <dbReference type="SAM" id="MobiDB-lite"/>
    </source>
</evidence>
<sequence>MVTHTAKPITVKAIKSGAGPETSRACPDAISKPAPMEEPSAMKINWRVVMTFLRSVDASSDGPGAVAAFCGIAAIA</sequence>
<accession>A0AAN7ULW3</accession>
<dbReference type="AlphaFoldDB" id="A0AAN7ULW3"/>
<comment type="caution">
    <text evidence="2">The sequence shown here is derived from an EMBL/GenBank/DDBJ whole genome shotgun (WGS) entry which is preliminary data.</text>
</comment>
<evidence type="ECO:0000313" key="3">
    <source>
        <dbReference type="Proteomes" id="UP001305414"/>
    </source>
</evidence>
<dbReference type="Proteomes" id="UP001305414">
    <property type="component" value="Unassembled WGS sequence"/>
</dbReference>
<gene>
    <name evidence="2" type="ORF">RRF57_004455</name>
</gene>
<feature type="region of interest" description="Disordered" evidence="1">
    <location>
        <begin position="1"/>
        <end position="34"/>
    </location>
</feature>
<evidence type="ECO:0000313" key="2">
    <source>
        <dbReference type="EMBL" id="KAK5628741.1"/>
    </source>
</evidence>
<name>A0AAN7ULW3_9PEZI</name>
<proteinExistence type="predicted"/>
<dbReference type="EMBL" id="JAWHQM010000009">
    <property type="protein sequence ID" value="KAK5628741.1"/>
    <property type="molecule type" value="Genomic_DNA"/>
</dbReference>
<reference evidence="2 3" key="1">
    <citation type="submission" date="2023-10" db="EMBL/GenBank/DDBJ databases">
        <title>Draft genome sequence of Xylaria bambusicola isolate GMP-LS, the root and basal stem rot pathogen of sugarcane in Indonesia.</title>
        <authorList>
            <person name="Selvaraj P."/>
            <person name="Muralishankar V."/>
            <person name="Muruganantham S."/>
            <person name="Sp S."/>
            <person name="Haryani S."/>
            <person name="Lau K.J.X."/>
            <person name="Naqvi N.I."/>
        </authorList>
    </citation>
    <scope>NUCLEOTIDE SEQUENCE [LARGE SCALE GENOMIC DNA]</scope>
    <source>
        <strain evidence="2">GMP-LS</strain>
    </source>
</reference>
<protein>
    <submittedName>
        <fullName evidence="2">Uncharacterized protein</fullName>
    </submittedName>
</protein>
<keyword evidence="3" id="KW-1185">Reference proteome</keyword>